<dbReference type="SUPFAM" id="SSF57889">
    <property type="entry name" value="Cysteine-rich domain"/>
    <property type="match status" value="2"/>
</dbReference>
<feature type="region of interest" description="Disordered" evidence="6">
    <location>
        <begin position="1668"/>
        <end position="1759"/>
    </location>
</feature>
<dbReference type="EMBL" id="AXCM01008429">
    <property type="status" value="NOT_ANNOTATED_CDS"/>
    <property type="molecule type" value="Genomic_DNA"/>
</dbReference>
<keyword evidence="7" id="KW-1133">Transmembrane helix</keyword>
<feature type="compositionally biased region" description="Low complexity" evidence="6">
    <location>
        <begin position="1671"/>
        <end position="1702"/>
    </location>
</feature>
<organism evidence="11 12">
    <name type="scientific">Anopheles culicifacies</name>
    <dbReference type="NCBI Taxonomy" id="139723"/>
    <lineage>
        <taxon>Eukaryota</taxon>
        <taxon>Metazoa</taxon>
        <taxon>Ecdysozoa</taxon>
        <taxon>Arthropoda</taxon>
        <taxon>Hexapoda</taxon>
        <taxon>Insecta</taxon>
        <taxon>Pterygota</taxon>
        <taxon>Neoptera</taxon>
        <taxon>Endopterygota</taxon>
        <taxon>Diptera</taxon>
        <taxon>Nematocera</taxon>
        <taxon>Culicoidea</taxon>
        <taxon>Culicidae</taxon>
        <taxon>Anophelinae</taxon>
        <taxon>Anopheles</taxon>
        <taxon>culicifacies species complex</taxon>
    </lineage>
</organism>
<protein>
    <recommendedName>
        <fullName evidence="13">Phorbol-ester/DAG-type domain-containing protein</fullName>
    </recommendedName>
</protein>
<dbReference type="Gene3D" id="1.10.555.10">
    <property type="entry name" value="Rho GTPase activation protein"/>
    <property type="match status" value="1"/>
</dbReference>
<dbReference type="InterPro" id="IPR002219">
    <property type="entry name" value="PKC_DAG/PE"/>
</dbReference>
<accession>A0A182M277</accession>
<feature type="region of interest" description="Disordered" evidence="6">
    <location>
        <begin position="981"/>
        <end position="1016"/>
    </location>
</feature>
<dbReference type="Pfam" id="PF00620">
    <property type="entry name" value="RhoGAP"/>
    <property type="match status" value="1"/>
</dbReference>
<feature type="domain" description="Phorbol-ester/DAG-type" evidence="8">
    <location>
        <begin position="1156"/>
        <end position="1205"/>
    </location>
</feature>
<feature type="compositionally biased region" description="Low complexity" evidence="6">
    <location>
        <begin position="1859"/>
        <end position="1881"/>
    </location>
</feature>
<dbReference type="GO" id="GO:0000146">
    <property type="term" value="F:microfilament motor activity"/>
    <property type="evidence" value="ECO:0007669"/>
    <property type="project" value="InterPro"/>
</dbReference>
<dbReference type="SUPFAM" id="SSF52540">
    <property type="entry name" value="P-loop containing nucleoside triphosphate hydrolases"/>
    <property type="match status" value="2"/>
</dbReference>
<dbReference type="GO" id="GO:0005737">
    <property type="term" value="C:cytoplasm"/>
    <property type="evidence" value="ECO:0007669"/>
    <property type="project" value="UniProtKB-SubCell"/>
</dbReference>
<feature type="domain" description="Rho-GAP" evidence="9">
    <location>
        <begin position="1250"/>
        <end position="1448"/>
    </location>
</feature>
<name>A0A182M277_9DIPT</name>
<dbReference type="InterPro" id="IPR000048">
    <property type="entry name" value="IQ_motif_EF-hand-BS"/>
</dbReference>
<sequence length="1939" mass="205900">MTIALIRLYPEIGVRLVFLAILFCIHFILIALLMTTGLVLRLKMTITVAVLRYTGMLETVRIRRAGYNVRLTYEEFIQLYRILLPKGLVSSQKDVRDFMSTMDLNKQHYQLGLTKIYMRESQKIRLDISLHTKIIDSIICIQRWFRAILQRKKYCQYRTAACTIQSYWRDYLREKQEKFTRKIRNHAATVIQATWRGYTVRKWYGKLKTGVLIIQARIRGNQARSRFKEILSKKLQRERSKLRSTQSLPVEQPIGSTATGGSYGGGGGGSTYPEVVQAIEHRKKPIPAVGRSFETAIDIVNKNRALFADDSMSADFIDDDEDEDEEEEEEEDVPSSRQATVTTVTGEEEDDEEDDEEGYEDLGLVDDPHYMANNRPAAALLHPVKTPAQSTTVNSALLDRNEKYIKSLAISGGAASSSAPSAGNFSSAGGSGSYQKTPLQRQEDVLDRPLRTYDIERASKSTFDDTELAKYRYDRGGGVSSTVKLPVRRVDSGPSTVAGSGASGSTIGRPGVLRFRYGDTGSYGGSGMIRNQNHSNNSYSNSNVEIVFVNTGLDSVGASAGTGGGAGSLSSSPAARNLNRNSISSGTLTQTQVPSSLTASMRRDSLPVSHLSSMATSARTQGDEINSNYHMHQQQQQQQQSLTPSSPAVSHHQQSQSTPSLAHSPHSLPLVSSGHIGNYQNLQFPPTSNYHQHHHHHQQSVYNNNAQPVANAGVKMATSTPYGVGASSNSSYPGVSASATSQRVSAAYPDDFAQNYYTTTTTTPKGKAAALLGTAKSEDSAVSSPSSKYPMGATLAKADSSDMVLSAGSKAAMNQTAGSGNASSRRMKTTNLSEEQLVGASSGSTVSYHPGTGLTRRGPVGSSNPSGGSGNTSASSTSVGGDTLKRRNSDPTNKIPLLEVNRGNDMYQSSTRINIAGHQFRKVQRINKAERCACCQEIDSFVNEGYRCLDCKVLVHTKCIQNGGIKSLQCAAVKRSKRIRTGGGGAGGGLGGSSKHDKHHPIAGGSASGQKISSTREYTDSTDKIISDAKELQLMQDFITQKICKMENDCEKPSEVDRVFKQALREFKDNLVAQYSVAHRQNSDVLNIKYRDLIANFEQVIETTSGRKNDFPLTMGVNAFRGFMNEFMNSRETEKPKTKRKKDKKRKHDDHTTFNGHTFQLTILNIATACEICQQFLLWPIERGLVCQNCKLTCHKKCYQKSASCNKIANSDPNSLLGAGGSGSAVVAGGCGPDGQPLYGGGIPTKLFGVPLTALCGSNSDGVKIPAQITKLIMMIEMHGLYSEGIYRKSGVSSKIKDLKAKMDRAVTSADGGGGEMDFESYNVHVLTNVLKSFLREMPEPLLTFDRYDDFLRAADLSDGSDRVQTLLSLVKKIPPAHHCLFERLIFHLALVAKLEQYNRMSASSLAIVFAPCVLRTNRYVPAQDSLNDISRQTKCMETLITQKMLNVKSTLADIDTLDTAAHTATARLSTLRSSKVFTHEEMANARGGSGMATGGILETETEEMLLEGHIQEIRKEKALLTSTLPSLARASSDDDLLSTDLDGEGGSMDDLSNSKEKDLDVSSGGGGGGGSSGGGGGNMISDSGISIRYQAPSDHGGSSNVSLNNDVPMAVSYSLRDQSGAGGSGGGALAGVEYFHKMGSSSGTSPAPGVKTKSLSHQTLLEREAFLRGSSSTSASSPQSPTAATSATASSTPSSSASAPSMIKSQQNGNGAIVGGTVSDRVGGGGSSGGTSGGSAGNGGGSGTMAPTSNSGAGKRSDINLSHSMITLSTTSHSLGGSTTSSSSSSGVGGSTGSTGSGSDLQRQKPIIIRSVSGGYEVGHHHGSTTAVGSGTAHQATNHRILIQGSSALPITAGATISTTPSGSGATSTSASSSSINSTNLHAKDNNGMGKEGSGSGTKLVSRRMSAGTNKRSGGGGGSSSAAGGPGPPAGDDEPIMV</sequence>
<dbReference type="Proteomes" id="UP000075883">
    <property type="component" value="Unassembled WGS sequence"/>
</dbReference>
<feature type="region of interest" description="Disordered" evidence="6">
    <location>
        <begin position="1130"/>
        <end position="1151"/>
    </location>
</feature>
<dbReference type="InterPro" id="IPR001609">
    <property type="entry name" value="Myosin_head_motor_dom-like"/>
</dbReference>
<feature type="transmembrane region" description="Helical" evidence="7">
    <location>
        <begin position="12"/>
        <end position="34"/>
    </location>
</feature>
<dbReference type="Gene3D" id="1.20.5.190">
    <property type="match status" value="2"/>
</dbReference>
<dbReference type="Pfam" id="PF00130">
    <property type="entry name" value="C1_1"/>
    <property type="match status" value="1"/>
</dbReference>
<comment type="caution">
    <text evidence="5">Lacks conserved residue(s) required for the propagation of feature annotation.</text>
</comment>
<keyword evidence="7" id="KW-0472">Membrane</keyword>
<evidence type="ECO:0000256" key="5">
    <source>
        <dbReference type="PROSITE-ProRule" id="PRU00782"/>
    </source>
</evidence>
<feature type="compositionally biased region" description="Acidic residues" evidence="6">
    <location>
        <begin position="346"/>
        <end position="363"/>
    </location>
</feature>
<feature type="compositionally biased region" description="Gly residues" evidence="6">
    <location>
        <begin position="1564"/>
        <end position="1579"/>
    </location>
</feature>
<dbReference type="CDD" id="cd20818">
    <property type="entry name" value="C1_Myosin-IX"/>
    <property type="match status" value="1"/>
</dbReference>
<keyword evidence="2" id="KW-0963">Cytoplasm</keyword>
<dbReference type="SUPFAM" id="SSF48350">
    <property type="entry name" value="GTPase activation domain, GAP"/>
    <property type="match status" value="1"/>
</dbReference>
<proteinExistence type="inferred from homology"/>
<dbReference type="GO" id="GO:0016459">
    <property type="term" value="C:myosin complex"/>
    <property type="evidence" value="ECO:0007669"/>
    <property type="project" value="UniProtKB-KW"/>
</dbReference>
<feature type="region of interest" description="Disordered" evidence="6">
    <location>
        <begin position="561"/>
        <end position="700"/>
    </location>
</feature>
<dbReference type="VEuPathDB" id="VectorBase:ACUA007629"/>
<dbReference type="InterPro" id="IPR027417">
    <property type="entry name" value="P-loop_NTPase"/>
</dbReference>
<dbReference type="STRING" id="139723.A0A182M277"/>
<evidence type="ECO:0000313" key="11">
    <source>
        <dbReference type="EnsemblMetazoa" id="ACUA007629-PA"/>
    </source>
</evidence>
<dbReference type="CDD" id="cd23767">
    <property type="entry name" value="IQCD"/>
    <property type="match status" value="1"/>
</dbReference>
<dbReference type="CDD" id="cd00029">
    <property type="entry name" value="C1"/>
    <property type="match status" value="1"/>
</dbReference>
<dbReference type="GO" id="GO:0005884">
    <property type="term" value="C:actin filament"/>
    <property type="evidence" value="ECO:0007669"/>
    <property type="project" value="TreeGrafter"/>
</dbReference>
<dbReference type="Gene3D" id="6.20.240.20">
    <property type="match status" value="1"/>
</dbReference>
<dbReference type="InterPro" id="IPR000198">
    <property type="entry name" value="RhoGAP_dom"/>
</dbReference>
<reference evidence="11" key="2">
    <citation type="submission" date="2020-05" db="UniProtKB">
        <authorList>
            <consortium name="EnsemblMetazoa"/>
        </authorList>
    </citation>
    <scope>IDENTIFICATION</scope>
    <source>
        <strain evidence="11">A-37</strain>
    </source>
</reference>
<feature type="domain" description="Phorbol-ester/DAG-type" evidence="8">
    <location>
        <begin position="917"/>
        <end position="970"/>
    </location>
</feature>
<feature type="region of interest" description="Disordered" evidence="6">
    <location>
        <begin position="240"/>
        <end position="269"/>
    </location>
</feature>
<evidence type="ECO:0000259" key="9">
    <source>
        <dbReference type="PROSITE" id="PS50238"/>
    </source>
</evidence>
<dbReference type="PROSITE" id="PS00479">
    <property type="entry name" value="ZF_DAG_PE_1"/>
    <property type="match status" value="1"/>
</dbReference>
<feature type="region of interest" description="Disordered" evidence="6">
    <location>
        <begin position="311"/>
        <end position="363"/>
    </location>
</feature>
<feature type="compositionally biased region" description="Low complexity" evidence="6">
    <location>
        <begin position="413"/>
        <end position="428"/>
    </location>
</feature>
<evidence type="ECO:0000256" key="6">
    <source>
        <dbReference type="SAM" id="MobiDB-lite"/>
    </source>
</evidence>
<reference evidence="12" key="1">
    <citation type="submission" date="2013-09" db="EMBL/GenBank/DDBJ databases">
        <title>The Genome Sequence of Anopheles culicifacies species A.</title>
        <authorList>
            <consortium name="The Broad Institute Genomics Platform"/>
            <person name="Neafsey D.E."/>
            <person name="Besansky N."/>
            <person name="Howell P."/>
            <person name="Walton C."/>
            <person name="Young S.K."/>
            <person name="Zeng Q."/>
            <person name="Gargeya S."/>
            <person name="Fitzgerald M."/>
            <person name="Haas B."/>
            <person name="Abouelleil A."/>
            <person name="Allen A.W."/>
            <person name="Alvarado L."/>
            <person name="Arachchi H.M."/>
            <person name="Berlin A.M."/>
            <person name="Chapman S.B."/>
            <person name="Gainer-Dewar J."/>
            <person name="Goldberg J."/>
            <person name="Griggs A."/>
            <person name="Gujja S."/>
            <person name="Hansen M."/>
            <person name="Howarth C."/>
            <person name="Imamovic A."/>
            <person name="Ireland A."/>
            <person name="Larimer J."/>
            <person name="McCowan C."/>
            <person name="Murphy C."/>
            <person name="Pearson M."/>
            <person name="Poon T.W."/>
            <person name="Priest M."/>
            <person name="Roberts A."/>
            <person name="Saif S."/>
            <person name="Shea T."/>
            <person name="Sisk P."/>
            <person name="Sykes S."/>
            <person name="Wortman J."/>
            <person name="Nusbaum C."/>
            <person name="Birren B."/>
        </authorList>
    </citation>
    <scope>NUCLEOTIDE SEQUENCE [LARGE SCALE GENOMIC DNA]</scope>
    <source>
        <strain evidence="12">A-37</strain>
    </source>
</reference>
<keyword evidence="5" id="KW-0505">Motor protein</keyword>
<comment type="subcellular location">
    <subcellularLocation>
        <location evidence="1">Cytoplasm</location>
    </subcellularLocation>
</comment>
<feature type="compositionally biased region" description="Polar residues" evidence="6">
    <location>
        <begin position="641"/>
        <end position="661"/>
    </location>
</feature>
<evidence type="ECO:0008006" key="13">
    <source>
        <dbReference type="Google" id="ProtNLM"/>
    </source>
</evidence>
<dbReference type="PANTHER" id="PTHR46184">
    <property type="entry name" value="UNCONVENTIONAL MYOSIN-IXB-LIKE PROTEIN"/>
    <property type="match status" value="1"/>
</dbReference>
<evidence type="ECO:0000313" key="12">
    <source>
        <dbReference type="Proteomes" id="UP000075883"/>
    </source>
</evidence>
<feature type="compositionally biased region" description="Polar residues" evidence="6">
    <location>
        <begin position="610"/>
        <end position="632"/>
    </location>
</feature>
<feature type="region of interest" description="Disordered" evidence="6">
    <location>
        <begin position="413"/>
        <end position="446"/>
    </location>
</feature>
<keyword evidence="5" id="KW-0518">Myosin</keyword>
<dbReference type="Pfam" id="PF00612">
    <property type="entry name" value="IQ"/>
    <property type="match status" value="3"/>
</dbReference>
<dbReference type="SMART" id="SM00324">
    <property type="entry name" value="RhoGAP"/>
    <property type="match status" value="1"/>
</dbReference>
<dbReference type="InterPro" id="IPR008936">
    <property type="entry name" value="Rho_GTPase_activation_prot"/>
</dbReference>
<dbReference type="SMART" id="SM00109">
    <property type="entry name" value="C1"/>
    <property type="match status" value="2"/>
</dbReference>
<dbReference type="GO" id="GO:0051015">
    <property type="term" value="F:actin filament binding"/>
    <property type="evidence" value="ECO:0007669"/>
    <property type="project" value="TreeGrafter"/>
</dbReference>
<dbReference type="GO" id="GO:0005096">
    <property type="term" value="F:GTPase activator activity"/>
    <property type="evidence" value="ECO:0007669"/>
    <property type="project" value="InterPro"/>
</dbReference>
<feature type="compositionally biased region" description="Basic residues" evidence="6">
    <location>
        <begin position="1137"/>
        <end position="1148"/>
    </location>
</feature>
<keyword evidence="4" id="KW-0862">Zinc</keyword>
<dbReference type="PROSITE" id="PS50238">
    <property type="entry name" value="RHOGAP"/>
    <property type="match status" value="1"/>
</dbReference>
<feature type="compositionally biased region" description="Low complexity" evidence="6">
    <location>
        <begin position="1771"/>
        <end position="1787"/>
    </location>
</feature>
<feature type="region of interest" description="Disordered" evidence="6">
    <location>
        <begin position="1532"/>
        <end position="1604"/>
    </location>
</feature>
<dbReference type="GO" id="GO:0005524">
    <property type="term" value="F:ATP binding"/>
    <property type="evidence" value="ECO:0007669"/>
    <property type="project" value="InterPro"/>
</dbReference>
<evidence type="ECO:0000256" key="4">
    <source>
        <dbReference type="ARBA" id="ARBA00022833"/>
    </source>
</evidence>
<dbReference type="PROSITE" id="PS50081">
    <property type="entry name" value="ZF_DAG_PE_2"/>
    <property type="match status" value="2"/>
</dbReference>
<dbReference type="GO" id="GO:0046872">
    <property type="term" value="F:metal ion binding"/>
    <property type="evidence" value="ECO:0007669"/>
    <property type="project" value="UniProtKB-KW"/>
</dbReference>
<keyword evidence="7" id="KW-0812">Transmembrane</keyword>
<feature type="region of interest" description="Disordered" evidence="6">
    <location>
        <begin position="1859"/>
        <end position="1939"/>
    </location>
</feature>
<feature type="region of interest" description="Disordered" evidence="6">
    <location>
        <begin position="809"/>
        <end position="896"/>
    </location>
</feature>
<feature type="compositionally biased region" description="Gly residues" evidence="6">
    <location>
        <begin position="981"/>
        <end position="992"/>
    </location>
</feature>
<feature type="domain" description="Myosin motor" evidence="10">
    <location>
        <begin position="51"/>
        <end position="131"/>
    </location>
</feature>
<dbReference type="PROSITE" id="PS51456">
    <property type="entry name" value="MYOSIN_MOTOR"/>
    <property type="match status" value="1"/>
</dbReference>
<dbReference type="InterPro" id="IPR046349">
    <property type="entry name" value="C1-like_sf"/>
</dbReference>
<keyword evidence="3" id="KW-0479">Metal-binding</keyword>
<dbReference type="Gene3D" id="3.30.60.20">
    <property type="match status" value="2"/>
</dbReference>
<evidence type="ECO:0000259" key="10">
    <source>
        <dbReference type="PROSITE" id="PS51456"/>
    </source>
</evidence>
<dbReference type="GO" id="GO:0035556">
    <property type="term" value="P:intracellular signal transduction"/>
    <property type="evidence" value="ECO:0007669"/>
    <property type="project" value="InterPro"/>
</dbReference>
<feature type="compositionally biased region" description="Gly residues" evidence="6">
    <location>
        <begin position="1788"/>
        <end position="1797"/>
    </location>
</feature>
<feature type="compositionally biased region" description="Acidic residues" evidence="6">
    <location>
        <begin position="316"/>
        <end position="333"/>
    </location>
</feature>
<keyword evidence="12" id="KW-1185">Reference proteome</keyword>
<feature type="compositionally biased region" description="Acidic residues" evidence="6">
    <location>
        <begin position="1534"/>
        <end position="1544"/>
    </location>
</feature>
<evidence type="ECO:0000256" key="3">
    <source>
        <dbReference type="ARBA" id="ARBA00022723"/>
    </source>
</evidence>
<feature type="compositionally biased region" description="Polar residues" evidence="6">
    <location>
        <begin position="678"/>
        <end position="690"/>
    </location>
</feature>
<evidence type="ECO:0000259" key="8">
    <source>
        <dbReference type="PROSITE" id="PS50081"/>
    </source>
</evidence>
<feature type="compositionally biased region" description="Polar residues" evidence="6">
    <location>
        <begin position="578"/>
        <end position="599"/>
    </location>
</feature>
<feature type="compositionally biased region" description="Gly residues" evidence="6">
    <location>
        <begin position="1723"/>
        <end position="1744"/>
    </location>
</feature>
<comment type="similarity">
    <text evidence="5">Belongs to the TRAFAC class myosin-kinesin ATPase superfamily. Myosin family.</text>
</comment>
<evidence type="ECO:0000256" key="1">
    <source>
        <dbReference type="ARBA" id="ARBA00004496"/>
    </source>
</evidence>
<evidence type="ECO:0000256" key="2">
    <source>
        <dbReference type="ARBA" id="ARBA00022490"/>
    </source>
</evidence>
<feature type="compositionally biased region" description="Low complexity" evidence="6">
    <location>
        <begin position="858"/>
        <end position="881"/>
    </location>
</feature>
<dbReference type="PANTHER" id="PTHR46184:SF5">
    <property type="entry name" value="UNCONVENTIONAL MYOSIN-IXA-LIKE"/>
    <property type="match status" value="1"/>
</dbReference>
<dbReference type="Pfam" id="PF00063">
    <property type="entry name" value="Myosin_head"/>
    <property type="match status" value="1"/>
</dbReference>
<keyword evidence="5" id="KW-0009">Actin-binding</keyword>
<feature type="compositionally biased region" description="Polar residues" evidence="6">
    <location>
        <begin position="812"/>
        <end position="847"/>
    </location>
</feature>
<dbReference type="InterPro" id="IPR046987">
    <property type="entry name" value="Myo9"/>
</dbReference>
<dbReference type="SMART" id="SM00015">
    <property type="entry name" value="IQ"/>
    <property type="match status" value="3"/>
</dbReference>
<evidence type="ECO:0000256" key="7">
    <source>
        <dbReference type="SAM" id="Phobius"/>
    </source>
</evidence>
<feature type="region of interest" description="Disordered" evidence="6">
    <location>
        <begin position="1771"/>
        <end position="1805"/>
    </location>
</feature>
<dbReference type="EnsemblMetazoa" id="ACUA007629-RA">
    <property type="protein sequence ID" value="ACUA007629-PA"/>
    <property type="gene ID" value="ACUA007629"/>
</dbReference>
<dbReference type="PROSITE" id="PS50096">
    <property type="entry name" value="IQ"/>
    <property type="match status" value="3"/>
</dbReference>